<feature type="compositionally biased region" description="Basic and acidic residues" evidence="10">
    <location>
        <begin position="571"/>
        <end position="581"/>
    </location>
</feature>
<dbReference type="InterPro" id="IPR008927">
    <property type="entry name" value="6-PGluconate_DH-like_C_sf"/>
</dbReference>
<dbReference type="SUPFAM" id="SSF51735">
    <property type="entry name" value="NAD(P)-binding Rossmann-fold domains"/>
    <property type="match status" value="1"/>
</dbReference>
<proteinExistence type="inferred from homology"/>
<dbReference type="Pfam" id="PF03721">
    <property type="entry name" value="UDPG_MGDP_dh_N"/>
    <property type="match status" value="2"/>
</dbReference>
<dbReference type="InterPro" id="IPR028357">
    <property type="entry name" value="UDPglc_DH_bac"/>
</dbReference>
<evidence type="ECO:0000256" key="6">
    <source>
        <dbReference type="ARBA" id="ARBA00047473"/>
    </source>
</evidence>
<dbReference type="InterPro" id="IPR017476">
    <property type="entry name" value="UDP-Glc/GDP-Man"/>
</dbReference>
<keyword evidence="4" id="KW-0560">Oxidoreductase</keyword>
<dbReference type="OrthoDB" id="5059218at2759"/>
<evidence type="ECO:0000256" key="9">
    <source>
        <dbReference type="PIRSR" id="PIRSR500134-3"/>
    </source>
</evidence>
<evidence type="ECO:0000256" key="8">
    <source>
        <dbReference type="PIRSR" id="PIRSR500134-2"/>
    </source>
</evidence>
<dbReference type="UniPathway" id="UPA00038">
    <property type="reaction ID" value="UER00491"/>
</dbReference>
<dbReference type="GO" id="GO:0003979">
    <property type="term" value="F:UDP-glucose 6-dehydrogenase activity"/>
    <property type="evidence" value="ECO:0007669"/>
    <property type="project" value="UniProtKB-EC"/>
</dbReference>
<dbReference type="GO" id="GO:0051287">
    <property type="term" value="F:NAD binding"/>
    <property type="evidence" value="ECO:0007669"/>
    <property type="project" value="InterPro"/>
</dbReference>
<dbReference type="Proteomes" id="UP000233524">
    <property type="component" value="Unassembled WGS sequence"/>
</dbReference>
<dbReference type="SUPFAM" id="SSF48179">
    <property type="entry name" value="6-phosphogluconate dehydrogenase C-terminal domain-like"/>
    <property type="match status" value="1"/>
</dbReference>
<dbReference type="Gene3D" id="1.20.5.100">
    <property type="entry name" value="Cytochrome c1, transmembrane anchor, C-terminal"/>
    <property type="match status" value="1"/>
</dbReference>
<keyword evidence="13" id="KW-1185">Reference proteome</keyword>
<dbReference type="EC" id="1.1.1.22" evidence="3"/>
<dbReference type="Pfam" id="PF03720">
    <property type="entry name" value="UDPG_MGDP_dh_C"/>
    <property type="match status" value="1"/>
</dbReference>
<evidence type="ECO:0000256" key="1">
    <source>
        <dbReference type="ARBA" id="ARBA00004701"/>
    </source>
</evidence>
<dbReference type="AlphaFoldDB" id="A0A2N3N0J2"/>
<dbReference type="InterPro" id="IPR036291">
    <property type="entry name" value="NAD(P)-bd_dom_sf"/>
</dbReference>
<feature type="binding site" evidence="8">
    <location>
        <position position="396"/>
    </location>
    <ligand>
        <name>substrate</name>
    </ligand>
</feature>
<keyword evidence="5 9" id="KW-0520">NAD</keyword>
<feature type="binding site" evidence="9">
    <location>
        <position position="255"/>
    </location>
    <ligand>
        <name>NAD(+)</name>
        <dbReference type="ChEBI" id="CHEBI:57540"/>
    </ligand>
</feature>
<comment type="similarity">
    <text evidence="2">Belongs to the UDP-glucose/GDP-mannose dehydrogenase family.</text>
</comment>
<evidence type="ECO:0000256" key="4">
    <source>
        <dbReference type="ARBA" id="ARBA00023002"/>
    </source>
</evidence>
<evidence type="ECO:0000313" key="13">
    <source>
        <dbReference type="Proteomes" id="UP000233524"/>
    </source>
</evidence>
<dbReference type="STRING" id="41688.A0A2N3N0J2"/>
<feature type="active site" description="Nucleophile" evidence="7">
    <location>
        <position position="399"/>
    </location>
</feature>
<protein>
    <recommendedName>
        <fullName evidence="3">UDP-glucose 6-dehydrogenase</fullName>
        <ecNumber evidence="3">1.1.1.22</ecNumber>
    </recommendedName>
</protein>
<feature type="binding site" evidence="8">
    <location>
        <position position="343"/>
    </location>
    <ligand>
        <name>substrate</name>
    </ligand>
</feature>
<reference evidence="12 13" key="1">
    <citation type="journal article" date="2017" name="G3 (Bethesda)">
        <title>First Draft Genome Sequence of the Pathogenic Fungus Lomentospora prolificans (Formerly Scedosporium prolificans).</title>
        <authorList>
            <person name="Luo R."/>
            <person name="Zimin A."/>
            <person name="Workman R."/>
            <person name="Fan Y."/>
            <person name="Pertea G."/>
            <person name="Grossman N."/>
            <person name="Wear M.P."/>
            <person name="Jia B."/>
            <person name="Miller H."/>
            <person name="Casadevall A."/>
            <person name="Timp W."/>
            <person name="Zhang S.X."/>
            <person name="Salzberg S.L."/>
        </authorList>
    </citation>
    <scope>NUCLEOTIDE SEQUENCE [LARGE SCALE GENOMIC DNA]</scope>
    <source>
        <strain evidence="12 13">JHH-5317</strain>
    </source>
</reference>
<feature type="binding site" evidence="9">
    <location>
        <position position="469"/>
    </location>
    <ligand>
        <name>NAD(+)</name>
        <dbReference type="ChEBI" id="CHEBI:57540"/>
    </ligand>
</feature>
<dbReference type="GO" id="GO:0006065">
    <property type="term" value="P:UDP-glucuronate biosynthetic process"/>
    <property type="evidence" value="ECO:0007669"/>
    <property type="project" value="UniProtKB-UniPathway"/>
</dbReference>
<feature type="binding site" evidence="9">
    <location>
        <position position="402"/>
    </location>
    <ligand>
        <name>NAD(+)</name>
        <dbReference type="ChEBI" id="CHEBI:57540"/>
    </ligand>
</feature>
<dbReference type="FunFam" id="1.20.5.100:FF:000001">
    <property type="entry name" value="UDP-glucose 6-dehydrogenase"/>
    <property type="match status" value="1"/>
</dbReference>
<gene>
    <name evidence="12" type="ORF">jhhlp_007781</name>
</gene>
<dbReference type="PANTHER" id="PTHR11374:SF3">
    <property type="entry name" value="UDP-GLUCOSE 6-DEHYDROGENASE"/>
    <property type="match status" value="1"/>
</dbReference>
<dbReference type="GO" id="GO:0006024">
    <property type="term" value="P:glycosaminoglycan biosynthetic process"/>
    <property type="evidence" value="ECO:0007669"/>
    <property type="project" value="TreeGrafter"/>
</dbReference>
<evidence type="ECO:0000256" key="5">
    <source>
        <dbReference type="ARBA" id="ARBA00023027"/>
    </source>
</evidence>
<dbReference type="Gene3D" id="3.40.50.720">
    <property type="entry name" value="NAD(P)-binding Rossmann-like Domain"/>
    <property type="match status" value="2"/>
</dbReference>
<dbReference type="InterPro" id="IPR001732">
    <property type="entry name" value="UDP-Glc/GDP-Man_DH_N"/>
</dbReference>
<feature type="binding site" evidence="8">
    <location>
        <position position="462"/>
    </location>
    <ligand>
        <name>substrate</name>
    </ligand>
</feature>
<dbReference type="GO" id="GO:0005634">
    <property type="term" value="C:nucleus"/>
    <property type="evidence" value="ECO:0007669"/>
    <property type="project" value="TreeGrafter"/>
</dbReference>
<sequence length="714" mass="77335">MNRVPTSAVDSEESLLHDESTAPTTPDGSLTFSPVLQAIRAMDAVELDAMASLNVSQQNARRNTVAAHDASVRPVLIRNICCVGAGYVGGPTAAVIALQNPTIRVTVVDKDTTRIRRWNSNHPPIYEPNLHQILRVARDGTREISFSNVPLSRHSNSSDLSDSGSTETDMSECGSQCDHAADVMSSAARSPNLFFSTDVAGAIGEAELVLIAVNTPTKSRGIGAGCATDMASFEAVTAEVARYARPGAIIVEKSTVPCRTAQLVKETMAAHRPGVHFEILSNPEFLAAGTAVKDLLFPDRVIIGSSTTPSGRRAADALAEVYAAWVPRSKIVTTNVYSSELAKLVANSMLAQRISSINSISAICERTGAEIDEVAQCIGRDQRIGDKFLRAGIGFGGSCFKKDILSLVYLAESLGLPEVGEYWRQVVKMNEYQRDRFARRVIQGLNNTLRGKKISILGYAFKKNTSDTRESPALQIIKTLVEEGPKEIAVFDPACNPLIIKDEMAMLLGPDTLAENGGPVIVYENAYEACYLSDAVVIATEFDEFKTPPPQPPTAASTTRHPVGRIGHAASADKARREKDPRPFECLEVSENDLLTLQWFLAKSNPEMEDDPLGRFYSEPSCDSSCPDCARVRQEADPNCGSAGFGLNTGEYRPKERLDWAKISYHLKKPKWVFDGRGVVDAAHLAKFGVRVEGVGRQGGWLETEGQAFLGGMV</sequence>
<dbReference type="PIRSF" id="PIRSF000124">
    <property type="entry name" value="UDPglc_GDPman_dh"/>
    <property type="match status" value="1"/>
</dbReference>
<comment type="catalytic activity">
    <reaction evidence="6">
        <text>UDP-alpha-D-glucose + 2 NAD(+) + H2O = UDP-alpha-D-glucuronate + 2 NADH + 3 H(+)</text>
        <dbReference type="Rhea" id="RHEA:23596"/>
        <dbReference type="ChEBI" id="CHEBI:15377"/>
        <dbReference type="ChEBI" id="CHEBI:15378"/>
        <dbReference type="ChEBI" id="CHEBI:57540"/>
        <dbReference type="ChEBI" id="CHEBI:57945"/>
        <dbReference type="ChEBI" id="CHEBI:58052"/>
        <dbReference type="ChEBI" id="CHEBI:58885"/>
        <dbReference type="EC" id="1.1.1.22"/>
    </reaction>
</comment>
<dbReference type="InParanoid" id="A0A2N3N0J2"/>
<feature type="compositionally biased region" description="Low complexity" evidence="10">
    <location>
        <begin position="151"/>
        <end position="165"/>
    </location>
</feature>
<feature type="binding site" evidence="9">
    <location>
        <position position="215"/>
    </location>
    <ligand>
        <name>NAD(+)</name>
        <dbReference type="ChEBI" id="CHEBI:57540"/>
    </ligand>
</feature>
<dbReference type="NCBIfam" id="TIGR03026">
    <property type="entry name" value="NDP-sugDHase"/>
    <property type="match status" value="1"/>
</dbReference>
<dbReference type="FunFam" id="3.40.50.720:FF:000193">
    <property type="entry name" value="UDP-glucose 6-dehydrogenase"/>
    <property type="match status" value="1"/>
</dbReference>
<dbReference type="PANTHER" id="PTHR11374">
    <property type="entry name" value="UDP-GLUCOSE DEHYDROGENASE/UDP-MANNAC DEHYDROGENASE"/>
    <property type="match status" value="1"/>
</dbReference>
<evidence type="ECO:0000256" key="7">
    <source>
        <dbReference type="PIRSR" id="PIRSR500134-1"/>
    </source>
</evidence>
<feature type="region of interest" description="Disordered" evidence="10">
    <location>
        <begin position="1"/>
        <end position="29"/>
    </location>
</feature>
<comment type="caution">
    <text evidence="12">The sequence shown here is derived from an EMBL/GenBank/DDBJ whole genome shotgun (WGS) entry which is preliminary data.</text>
</comment>
<evidence type="ECO:0000256" key="3">
    <source>
        <dbReference type="ARBA" id="ARBA00012954"/>
    </source>
</evidence>
<feature type="binding site" evidence="8">
    <location>
        <begin position="388"/>
        <end position="392"/>
    </location>
    <ligand>
        <name>substrate</name>
    </ligand>
</feature>
<dbReference type="InterPro" id="IPR014026">
    <property type="entry name" value="UDP-Glc/GDP-Man_DH_dimer"/>
</dbReference>
<dbReference type="VEuPathDB" id="FungiDB:jhhlp_007781"/>
<dbReference type="InterPro" id="IPR036220">
    <property type="entry name" value="UDP-Glc/GDP-Man_DH_C_sf"/>
</dbReference>
<dbReference type="InterPro" id="IPR028356">
    <property type="entry name" value="UDPglc_DH_euk"/>
</dbReference>
<accession>A0A2N3N0J2</accession>
<evidence type="ECO:0000313" key="12">
    <source>
        <dbReference type="EMBL" id="PKS05948.1"/>
    </source>
</evidence>
<dbReference type="PIRSF" id="PIRSF500134">
    <property type="entry name" value="UDPglc_DH_bac"/>
    <property type="match status" value="1"/>
</dbReference>
<comment type="pathway">
    <text evidence="1">Nucleotide-sugar biosynthesis; UDP-alpha-D-glucuronate biosynthesis; UDP-alpha-D-glucuronate from UDP-alpha-D-glucose: step 1/1.</text>
</comment>
<feature type="region of interest" description="Disordered" evidence="10">
    <location>
        <begin position="147"/>
        <end position="173"/>
    </location>
</feature>
<organism evidence="12 13">
    <name type="scientific">Lomentospora prolificans</name>
    <dbReference type="NCBI Taxonomy" id="41688"/>
    <lineage>
        <taxon>Eukaryota</taxon>
        <taxon>Fungi</taxon>
        <taxon>Dikarya</taxon>
        <taxon>Ascomycota</taxon>
        <taxon>Pezizomycotina</taxon>
        <taxon>Sordariomycetes</taxon>
        <taxon>Hypocreomycetidae</taxon>
        <taxon>Microascales</taxon>
        <taxon>Microascaceae</taxon>
        <taxon>Lomentospora</taxon>
    </lineage>
</organism>
<dbReference type="SUPFAM" id="SSF52413">
    <property type="entry name" value="UDP-glucose/GDP-mannose dehydrogenase C-terminal domain"/>
    <property type="match status" value="1"/>
</dbReference>
<evidence type="ECO:0000259" key="11">
    <source>
        <dbReference type="SMART" id="SM00984"/>
    </source>
</evidence>
<feature type="region of interest" description="Disordered" evidence="10">
    <location>
        <begin position="545"/>
        <end position="581"/>
    </location>
</feature>
<dbReference type="EMBL" id="NLAX01001139">
    <property type="protein sequence ID" value="PKS05948.1"/>
    <property type="molecule type" value="Genomic_DNA"/>
</dbReference>
<dbReference type="SMART" id="SM00984">
    <property type="entry name" value="UDPG_MGDP_dh_C"/>
    <property type="match status" value="1"/>
</dbReference>
<dbReference type="Pfam" id="PF00984">
    <property type="entry name" value="UDPG_MGDP_dh"/>
    <property type="match status" value="1"/>
</dbReference>
<dbReference type="InterPro" id="IPR014027">
    <property type="entry name" value="UDP-Glc/GDP-Man_DH_C"/>
</dbReference>
<evidence type="ECO:0000256" key="2">
    <source>
        <dbReference type="ARBA" id="ARBA00006601"/>
    </source>
</evidence>
<feature type="domain" description="UDP-glucose/GDP-mannose dehydrogenase C-terminal" evidence="11">
    <location>
        <begin position="455"/>
        <end position="553"/>
    </location>
</feature>
<dbReference type="GO" id="GO:0000271">
    <property type="term" value="P:polysaccharide biosynthetic process"/>
    <property type="evidence" value="ECO:0007669"/>
    <property type="project" value="InterPro"/>
</dbReference>
<name>A0A2N3N0J2_9PEZI</name>
<evidence type="ECO:0000256" key="10">
    <source>
        <dbReference type="SAM" id="MobiDB-lite"/>
    </source>
</evidence>